<proteinExistence type="predicted"/>
<evidence type="ECO:0000313" key="3">
    <source>
        <dbReference type="Proteomes" id="UP001500305"/>
    </source>
</evidence>
<feature type="region of interest" description="Disordered" evidence="1">
    <location>
        <begin position="1"/>
        <end position="56"/>
    </location>
</feature>
<name>A0ABN3EF86_9ACTN</name>
<evidence type="ECO:0000313" key="2">
    <source>
        <dbReference type="EMBL" id="GAA2256702.1"/>
    </source>
</evidence>
<sequence length="132" mass="14769">MTPAKSAAAVRRGEQPPLDSALRHSIRVAAAKADAEASRPFPSKYHEQDHHMTPAAIDSAVRAEQSTELQIQNRTREMHLLQESLARAHMQERLQEAEHQRLAVRVARAAKLKRRAERASLRARKALAVAVM</sequence>
<keyword evidence="3" id="KW-1185">Reference proteome</keyword>
<evidence type="ECO:0000256" key="1">
    <source>
        <dbReference type="SAM" id="MobiDB-lite"/>
    </source>
</evidence>
<gene>
    <name evidence="2" type="ORF">GCM10010430_45690</name>
</gene>
<comment type="caution">
    <text evidence="2">The sequence shown here is derived from an EMBL/GenBank/DDBJ whole genome shotgun (WGS) entry which is preliminary data.</text>
</comment>
<dbReference type="EMBL" id="BAAATR010000021">
    <property type="protein sequence ID" value="GAA2256702.1"/>
    <property type="molecule type" value="Genomic_DNA"/>
</dbReference>
<reference evidence="2 3" key="1">
    <citation type="journal article" date="2019" name="Int. J. Syst. Evol. Microbiol.">
        <title>The Global Catalogue of Microorganisms (GCM) 10K type strain sequencing project: providing services to taxonomists for standard genome sequencing and annotation.</title>
        <authorList>
            <consortium name="The Broad Institute Genomics Platform"/>
            <consortium name="The Broad Institute Genome Sequencing Center for Infectious Disease"/>
            <person name="Wu L."/>
            <person name="Ma J."/>
        </authorList>
    </citation>
    <scope>NUCLEOTIDE SEQUENCE [LARGE SCALE GENOMIC DNA]</scope>
    <source>
        <strain evidence="2 3">JCM 7356</strain>
    </source>
</reference>
<dbReference type="Proteomes" id="UP001500305">
    <property type="component" value="Unassembled WGS sequence"/>
</dbReference>
<organism evidence="2 3">
    <name type="scientific">Kitasatospora cystarginea</name>
    <dbReference type="NCBI Taxonomy" id="58350"/>
    <lineage>
        <taxon>Bacteria</taxon>
        <taxon>Bacillati</taxon>
        <taxon>Actinomycetota</taxon>
        <taxon>Actinomycetes</taxon>
        <taxon>Kitasatosporales</taxon>
        <taxon>Streptomycetaceae</taxon>
        <taxon>Kitasatospora</taxon>
    </lineage>
</organism>
<protein>
    <submittedName>
        <fullName evidence="2">Uncharacterized protein</fullName>
    </submittedName>
</protein>
<accession>A0ABN3EF86</accession>